<feature type="domain" description="Fibronectin type-III" evidence="3">
    <location>
        <begin position="340"/>
        <end position="433"/>
    </location>
</feature>
<dbReference type="EMBL" id="CAFBNE010000145">
    <property type="protein sequence ID" value="CAB4967618.1"/>
    <property type="molecule type" value="Genomic_DNA"/>
</dbReference>
<evidence type="ECO:0000256" key="1">
    <source>
        <dbReference type="ARBA" id="ARBA00022737"/>
    </source>
</evidence>
<sequence>MGHSPGEARPTMSARSSRFSGFRSRRRRGKAAGAVIACAALLLAGCGGSGGSAADAGAPVIRGDASGAAGAADATLSVSNTTLTGTVLKPITLTYVGGSSTGTVAFASSANCTVTGTSLAPTATATAPVTCTVTATQGTQTSAAVTFTFAAVAAAATSPLTVSGSAATAEVRSTITLTSAGGSVTSAVTYATTSTGCAVTEASLTATVAGTCTVTATQGTQTGTASFTFTAPAADAAPTSVSTVAGVPGKPAAPTVAAGVKMITVTVAEVAPGGTPTGYNVDAYQGRNYAGSCSVNSVMGSCKVTGLNNGTQYKVHAEAWNAIGTSQQSEWSAAVMPGTAPRAPRLQGVTAVGPTTVKVSFLAPDNGYSAITSYTAISDPPGGTGTVYQSGDGDVLVTGLTTGIAYTFKMTATNGIGTSGESGSSASVTTVAAPAIPGTPTGVAGVGEVTVNVTAGSGGSTPSSFTVTAAPAVSGTTMTCTTPVGSNSCPVTGLANNTAYRFTATATNTGGTSPASAPSSPVTTATVPSAPTVGTVTMKGTTATIPFTAPSNGGSPITGYTATSFTTTANQAAVTASVAGTATSIIVTGLTGGVTYGFKVTATNLAGTSALATAPNQVKADVAPGMPVITAVTISGTTATVTYTAPTANGGTTILNYKAVSTPGGKSGTVNRSGGGTVAVAGLTPGSSYQFTVSATNSGYTTASVLSSSPVTAPPVAPAQMAQPILDFLSSGVATIRFTAPTNTGGSPLTLFTVYAAGKSASFAAETGKTYYTVTISGYSCTPGQIQATYAQVVATNAAGKSSTASVKSYSGGSTCGR</sequence>
<feature type="domain" description="Fibronectin type-III" evidence="3">
    <location>
        <begin position="626"/>
        <end position="716"/>
    </location>
</feature>
<dbReference type="AlphaFoldDB" id="A0A6J7LH80"/>
<feature type="domain" description="Fibronectin type-III" evidence="3">
    <location>
        <begin position="250"/>
        <end position="339"/>
    </location>
</feature>
<name>A0A6J7LH80_9ZZZZ</name>
<feature type="domain" description="Fibronectin type-III" evidence="3">
    <location>
        <begin position="436"/>
        <end position="526"/>
    </location>
</feature>
<dbReference type="PROSITE" id="PS50853">
    <property type="entry name" value="FN3"/>
    <property type="match status" value="5"/>
</dbReference>
<keyword evidence="1" id="KW-0677">Repeat</keyword>
<reference evidence="4" key="1">
    <citation type="submission" date="2020-05" db="EMBL/GenBank/DDBJ databases">
        <authorList>
            <person name="Chiriac C."/>
            <person name="Salcher M."/>
            <person name="Ghai R."/>
            <person name="Kavagutti S V."/>
        </authorList>
    </citation>
    <scope>NUCLEOTIDE SEQUENCE</scope>
</reference>
<dbReference type="GO" id="GO:0031430">
    <property type="term" value="C:M band"/>
    <property type="evidence" value="ECO:0007669"/>
    <property type="project" value="TreeGrafter"/>
</dbReference>
<dbReference type="InterPro" id="IPR036116">
    <property type="entry name" value="FN3_sf"/>
</dbReference>
<dbReference type="SUPFAM" id="SSF49265">
    <property type="entry name" value="Fibronectin type III"/>
    <property type="match status" value="3"/>
</dbReference>
<gene>
    <name evidence="4" type="ORF">UFOPK3772_03001</name>
</gene>
<dbReference type="SMART" id="SM00060">
    <property type="entry name" value="FN3"/>
    <property type="match status" value="5"/>
</dbReference>
<protein>
    <submittedName>
        <fullName evidence="4">Unannotated protein</fullName>
    </submittedName>
</protein>
<evidence type="ECO:0000259" key="3">
    <source>
        <dbReference type="PROSITE" id="PS50853"/>
    </source>
</evidence>
<dbReference type="PANTHER" id="PTHR13817">
    <property type="entry name" value="TITIN"/>
    <property type="match status" value="1"/>
</dbReference>
<dbReference type="Gene3D" id="2.60.40.10">
    <property type="entry name" value="Immunoglobulins"/>
    <property type="match status" value="5"/>
</dbReference>
<dbReference type="InterPro" id="IPR050964">
    <property type="entry name" value="Striated_Muscle_Regulatory"/>
</dbReference>
<accession>A0A6J7LH80</accession>
<dbReference type="Pfam" id="PF00041">
    <property type="entry name" value="fn3"/>
    <property type="match status" value="3"/>
</dbReference>
<proteinExistence type="predicted"/>
<dbReference type="CDD" id="cd00063">
    <property type="entry name" value="FN3"/>
    <property type="match status" value="3"/>
</dbReference>
<dbReference type="PANTHER" id="PTHR13817:SF151">
    <property type="entry name" value="TITIN"/>
    <property type="match status" value="1"/>
</dbReference>
<evidence type="ECO:0000313" key="4">
    <source>
        <dbReference type="EMBL" id="CAB4967618.1"/>
    </source>
</evidence>
<dbReference type="GO" id="GO:0045214">
    <property type="term" value="P:sarcomere organization"/>
    <property type="evidence" value="ECO:0007669"/>
    <property type="project" value="TreeGrafter"/>
</dbReference>
<feature type="compositionally biased region" description="Low complexity" evidence="2">
    <location>
        <begin position="13"/>
        <end position="22"/>
    </location>
</feature>
<dbReference type="InterPro" id="IPR013783">
    <property type="entry name" value="Ig-like_fold"/>
</dbReference>
<dbReference type="InterPro" id="IPR003961">
    <property type="entry name" value="FN3_dom"/>
</dbReference>
<evidence type="ECO:0000256" key="2">
    <source>
        <dbReference type="SAM" id="MobiDB-lite"/>
    </source>
</evidence>
<organism evidence="4">
    <name type="scientific">freshwater metagenome</name>
    <dbReference type="NCBI Taxonomy" id="449393"/>
    <lineage>
        <taxon>unclassified sequences</taxon>
        <taxon>metagenomes</taxon>
        <taxon>ecological metagenomes</taxon>
    </lineage>
</organism>
<feature type="domain" description="Fibronectin type-III" evidence="3">
    <location>
        <begin position="527"/>
        <end position="625"/>
    </location>
</feature>
<feature type="region of interest" description="Disordered" evidence="2">
    <location>
        <begin position="1"/>
        <end position="23"/>
    </location>
</feature>